<sequence>MDQSSQVAPSGRADSPSTLSDAQQPTPYQPMGEHEVLPHLIAIKVEPRTNSASPRKRSPMPAAPDRADGDGPSRR</sequence>
<feature type="compositionally biased region" description="Polar residues" evidence="1">
    <location>
        <begin position="15"/>
        <end position="26"/>
    </location>
</feature>
<proteinExistence type="predicted"/>
<feature type="region of interest" description="Disordered" evidence="1">
    <location>
        <begin position="1"/>
        <end position="75"/>
    </location>
</feature>
<accession>A0AAJ0A112</accession>
<reference evidence="2" key="1">
    <citation type="submission" date="2021-06" db="EMBL/GenBank/DDBJ databases">
        <title>Comparative genomics, transcriptomics and evolutionary studies reveal genomic signatures of adaptation to plant cell wall in hemibiotrophic fungi.</title>
        <authorList>
            <consortium name="DOE Joint Genome Institute"/>
            <person name="Baroncelli R."/>
            <person name="Diaz J.F."/>
            <person name="Benocci T."/>
            <person name="Peng M."/>
            <person name="Battaglia E."/>
            <person name="Haridas S."/>
            <person name="Andreopoulos W."/>
            <person name="Labutti K."/>
            <person name="Pangilinan J."/>
            <person name="Floch G.L."/>
            <person name="Makela M.R."/>
            <person name="Henrissat B."/>
            <person name="Grigoriev I.V."/>
            <person name="Crouch J.A."/>
            <person name="De Vries R.P."/>
            <person name="Sukno S.A."/>
            <person name="Thon M.R."/>
        </authorList>
    </citation>
    <scope>NUCLEOTIDE SEQUENCE</scope>
    <source>
        <strain evidence="2">CBS 102054</strain>
    </source>
</reference>
<name>A0AAJ0A112_9PEZI</name>
<protein>
    <submittedName>
        <fullName evidence="2">Uncharacterized protein</fullName>
    </submittedName>
</protein>
<evidence type="ECO:0000313" key="2">
    <source>
        <dbReference type="EMBL" id="KAK1640157.1"/>
    </source>
</evidence>
<feature type="compositionally biased region" description="Basic and acidic residues" evidence="1">
    <location>
        <begin position="65"/>
        <end position="75"/>
    </location>
</feature>
<dbReference type="GeneID" id="85466855"/>
<comment type="caution">
    <text evidence="2">The sequence shown here is derived from an EMBL/GenBank/DDBJ whole genome shotgun (WGS) entry which is preliminary data.</text>
</comment>
<evidence type="ECO:0000256" key="1">
    <source>
        <dbReference type="SAM" id="MobiDB-lite"/>
    </source>
</evidence>
<keyword evidence="3" id="KW-1185">Reference proteome</keyword>
<evidence type="ECO:0000313" key="3">
    <source>
        <dbReference type="Proteomes" id="UP001243989"/>
    </source>
</evidence>
<dbReference type="AlphaFoldDB" id="A0AAJ0A112"/>
<dbReference type="EMBL" id="JAHMHQ010000004">
    <property type="protein sequence ID" value="KAK1640157.1"/>
    <property type="molecule type" value="Genomic_DNA"/>
</dbReference>
<gene>
    <name evidence="2" type="ORF">BDP81DRAFT_159104</name>
</gene>
<organism evidence="2 3">
    <name type="scientific">Colletotrichum phormii</name>
    <dbReference type="NCBI Taxonomy" id="359342"/>
    <lineage>
        <taxon>Eukaryota</taxon>
        <taxon>Fungi</taxon>
        <taxon>Dikarya</taxon>
        <taxon>Ascomycota</taxon>
        <taxon>Pezizomycotina</taxon>
        <taxon>Sordariomycetes</taxon>
        <taxon>Hypocreomycetidae</taxon>
        <taxon>Glomerellales</taxon>
        <taxon>Glomerellaceae</taxon>
        <taxon>Colletotrichum</taxon>
        <taxon>Colletotrichum acutatum species complex</taxon>
    </lineage>
</organism>
<dbReference type="Proteomes" id="UP001243989">
    <property type="component" value="Unassembled WGS sequence"/>
</dbReference>
<dbReference type="RefSeq" id="XP_060448764.1">
    <property type="nucleotide sequence ID" value="XM_060581993.1"/>
</dbReference>